<gene>
    <name evidence="1" type="ORF">ODALV1_LOCUS10538</name>
</gene>
<proteinExistence type="predicted"/>
<comment type="caution">
    <text evidence="1">The sequence shown here is derived from an EMBL/GenBank/DDBJ whole genome shotgun (WGS) entry which is preliminary data.</text>
</comment>
<evidence type="ECO:0000313" key="2">
    <source>
        <dbReference type="Proteomes" id="UP001642540"/>
    </source>
</evidence>
<dbReference type="Proteomes" id="UP001642540">
    <property type="component" value="Unassembled WGS sequence"/>
</dbReference>
<dbReference type="EMBL" id="CAXLJM020000032">
    <property type="protein sequence ID" value="CAL8100423.1"/>
    <property type="molecule type" value="Genomic_DNA"/>
</dbReference>
<accession>A0ABP1QEF9</accession>
<protein>
    <submittedName>
        <fullName evidence="1">Uncharacterized protein</fullName>
    </submittedName>
</protein>
<evidence type="ECO:0000313" key="1">
    <source>
        <dbReference type="EMBL" id="CAL8100423.1"/>
    </source>
</evidence>
<sequence length="103" mass="11094">MDPSNTVLHAKSLQKTKATLSKTLSSGMSSKTSYTLATLFVVILCLSHCHNCDARPHQGSNRSSSGGVHTLLPCGHKDTRLEIRSSRTSHGSTSILTNCLLDR</sequence>
<name>A0ABP1QEF9_9HEXA</name>
<organism evidence="1 2">
    <name type="scientific">Orchesella dallaii</name>
    <dbReference type="NCBI Taxonomy" id="48710"/>
    <lineage>
        <taxon>Eukaryota</taxon>
        <taxon>Metazoa</taxon>
        <taxon>Ecdysozoa</taxon>
        <taxon>Arthropoda</taxon>
        <taxon>Hexapoda</taxon>
        <taxon>Collembola</taxon>
        <taxon>Entomobryomorpha</taxon>
        <taxon>Entomobryoidea</taxon>
        <taxon>Orchesellidae</taxon>
        <taxon>Orchesellinae</taxon>
        <taxon>Orchesella</taxon>
    </lineage>
</organism>
<keyword evidence="2" id="KW-1185">Reference proteome</keyword>
<reference evidence="1 2" key="1">
    <citation type="submission" date="2024-08" db="EMBL/GenBank/DDBJ databases">
        <authorList>
            <person name="Cucini C."/>
            <person name="Frati F."/>
        </authorList>
    </citation>
    <scope>NUCLEOTIDE SEQUENCE [LARGE SCALE GENOMIC DNA]</scope>
</reference>